<accession>A0A917YM58</accession>
<organism evidence="7 8">
    <name type="scientific">Gemmobacter aquaticus</name>
    <dbReference type="NCBI Taxonomy" id="490185"/>
    <lineage>
        <taxon>Bacteria</taxon>
        <taxon>Pseudomonadati</taxon>
        <taxon>Pseudomonadota</taxon>
        <taxon>Alphaproteobacteria</taxon>
        <taxon>Rhodobacterales</taxon>
        <taxon>Paracoccaceae</taxon>
        <taxon>Gemmobacter</taxon>
    </lineage>
</organism>
<evidence type="ECO:0000313" key="8">
    <source>
        <dbReference type="Proteomes" id="UP000598196"/>
    </source>
</evidence>
<dbReference type="InterPro" id="IPR003593">
    <property type="entry name" value="AAA+_ATPase"/>
</dbReference>
<evidence type="ECO:0000256" key="4">
    <source>
        <dbReference type="ARBA" id="ARBA00022741"/>
    </source>
</evidence>
<evidence type="ECO:0000256" key="1">
    <source>
        <dbReference type="ARBA" id="ARBA00005417"/>
    </source>
</evidence>
<dbReference type="InterPro" id="IPR003439">
    <property type="entry name" value="ABC_transporter-like_ATP-bd"/>
</dbReference>
<dbReference type="InterPro" id="IPR027417">
    <property type="entry name" value="P-loop_NTPase"/>
</dbReference>
<comment type="caution">
    <text evidence="7">The sequence shown here is derived from an EMBL/GenBank/DDBJ whole genome shotgun (WGS) entry which is preliminary data.</text>
</comment>
<dbReference type="InterPro" id="IPR050763">
    <property type="entry name" value="ABC_transporter_ATP-binding"/>
</dbReference>
<evidence type="ECO:0000256" key="2">
    <source>
        <dbReference type="ARBA" id="ARBA00022448"/>
    </source>
</evidence>
<evidence type="ECO:0000256" key="5">
    <source>
        <dbReference type="ARBA" id="ARBA00022840"/>
    </source>
</evidence>
<dbReference type="EMBL" id="BMLP01000007">
    <property type="protein sequence ID" value="GGO36439.1"/>
    <property type="molecule type" value="Genomic_DNA"/>
</dbReference>
<dbReference type="Gene3D" id="3.40.50.300">
    <property type="entry name" value="P-loop containing nucleotide triphosphate hydrolases"/>
    <property type="match status" value="1"/>
</dbReference>
<reference evidence="7 8" key="1">
    <citation type="journal article" date="2014" name="Int. J. Syst. Evol. Microbiol.">
        <title>Complete genome sequence of Corynebacterium casei LMG S-19264T (=DSM 44701T), isolated from a smear-ripened cheese.</title>
        <authorList>
            <consortium name="US DOE Joint Genome Institute (JGI-PGF)"/>
            <person name="Walter F."/>
            <person name="Albersmeier A."/>
            <person name="Kalinowski J."/>
            <person name="Ruckert C."/>
        </authorList>
    </citation>
    <scope>NUCLEOTIDE SEQUENCE [LARGE SCALE GENOMIC DNA]</scope>
    <source>
        <strain evidence="7 8">CGMCC 1.7029</strain>
    </source>
</reference>
<dbReference type="PANTHER" id="PTHR42711:SF5">
    <property type="entry name" value="ABC TRANSPORTER ATP-BINDING PROTEIN NATA"/>
    <property type="match status" value="1"/>
</dbReference>
<dbReference type="GO" id="GO:0005524">
    <property type="term" value="F:ATP binding"/>
    <property type="evidence" value="ECO:0007669"/>
    <property type="project" value="UniProtKB-KW"/>
</dbReference>
<dbReference type="PANTHER" id="PTHR42711">
    <property type="entry name" value="ABC TRANSPORTER ATP-BINDING PROTEIN"/>
    <property type="match status" value="1"/>
</dbReference>
<evidence type="ECO:0000259" key="6">
    <source>
        <dbReference type="PROSITE" id="PS50893"/>
    </source>
</evidence>
<evidence type="ECO:0000313" key="7">
    <source>
        <dbReference type="EMBL" id="GGO36439.1"/>
    </source>
</evidence>
<sequence>MRDVSLTVPQGSFCALLGVNGAGKSTLFSLITRLYDSTSGRIEVAGYDARRASRQALARIGVVFQSRALDGDLTLTQNLAYHAALHGIGGAAARARVAEVLALVGLHDRAAARVSTLSGGQKRRAEIARALLHRPQLLLLDEATAGLDVRARADVMTLVRGLIATQGVSCLWATHILDEILPADHVVVLHRGRVLADTTAAVISAGQTLAEAFLQLTGLPEGAA</sequence>
<keyword evidence="2" id="KW-0813">Transport</keyword>
<dbReference type="AlphaFoldDB" id="A0A917YM58"/>
<dbReference type="GO" id="GO:0016887">
    <property type="term" value="F:ATP hydrolysis activity"/>
    <property type="evidence" value="ECO:0007669"/>
    <property type="project" value="InterPro"/>
</dbReference>
<evidence type="ECO:0000256" key="3">
    <source>
        <dbReference type="ARBA" id="ARBA00022458"/>
    </source>
</evidence>
<dbReference type="SUPFAM" id="SSF52540">
    <property type="entry name" value="P-loop containing nucleoside triphosphate hydrolases"/>
    <property type="match status" value="1"/>
</dbReference>
<dbReference type="SMART" id="SM00382">
    <property type="entry name" value="AAA"/>
    <property type="match status" value="1"/>
</dbReference>
<dbReference type="Proteomes" id="UP000598196">
    <property type="component" value="Unassembled WGS sequence"/>
</dbReference>
<dbReference type="PROSITE" id="PS50893">
    <property type="entry name" value="ABC_TRANSPORTER_2"/>
    <property type="match status" value="1"/>
</dbReference>
<keyword evidence="4" id="KW-0547">Nucleotide-binding</keyword>
<name>A0A917YM58_9RHOB</name>
<comment type="similarity">
    <text evidence="1">Belongs to the ABC transporter superfamily.</text>
</comment>
<keyword evidence="3" id="KW-0536">Nodulation</keyword>
<gene>
    <name evidence="7" type="ORF">GCM10010991_30410</name>
</gene>
<feature type="domain" description="ABC transporter" evidence="6">
    <location>
        <begin position="1"/>
        <end position="216"/>
    </location>
</feature>
<dbReference type="InterPro" id="IPR017871">
    <property type="entry name" value="ABC_transporter-like_CS"/>
</dbReference>
<dbReference type="PROSITE" id="PS00211">
    <property type="entry name" value="ABC_TRANSPORTER_1"/>
    <property type="match status" value="1"/>
</dbReference>
<proteinExistence type="inferred from homology"/>
<keyword evidence="5 7" id="KW-0067">ATP-binding</keyword>
<dbReference type="Pfam" id="PF00005">
    <property type="entry name" value="ABC_tran"/>
    <property type="match status" value="1"/>
</dbReference>
<keyword evidence="8" id="KW-1185">Reference proteome</keyword>
<protein>
    <submittedName>
        <fullName evidence="7">2-phenylethanol ABC transporter ATP-binding protein</fullName>
    </submittedName>
</protein>